<dbReference type="EMBL" id="FOHX01000003">
    <property type="protein sequence ID" value="SET50884.1"/>
    <property type="molecule type" value="Genomic_DNA"/>
</dbReference>
<dbReference type="Proteomes" id="UP000199361">
    <property type="component" value="Unassembled WGS sequence"/>
</dbReference>
<proteinExistence type="predicted"/>
<protein>
    <submittedName>
        <fullName evidence="1">Uncharacterized protein</fullName>
    </submittedName>
</protein>
<accession>A0A1I0EYY6</accession>
<dbReference type="STRING" id="568860.SAMN05421811_103259"/>
<gene>
    <name evidence="1" type="ORF">SAMN05421811_103259</name>
</gene>
<name>A0A1I0EYY6_9ACTN</name>
<dbReference type="AlphaFoldDB" id="A0A1I0EYY6"/>
<organism evidence="1 2">
    <name type="scientific">Nonomuraea wenchangensis</name>
    <dbReference type="NCBI Taxonomy" id="568860"/>
    <lineage>
        <taxon>Bacteria</taxon>
        <taxon>Bacillati</taxon>
        <taxon>Actinomycetota</taxon>
        <taxon>Actinomycetes</taxon>
        <taxon>Streptosporangiales</taxon>
        <taxon>Streptosporangiaceae</taxon>
        <taxon>Nonomuraea</taxon>
    </lineage>
</organism>
<sequence length="68" mass="7590">MTVSDHLFNAVHPALRSVGAWLPLSDRQKVAAEIESYLRRHDVLLVDARYLHGREHAAENADRAGEAS</sequence>
<dbReference type="RefSeq" id="WP_091079513.1">
    <property type="nucleotide sequence ID" value="NZ_FOHX01000003.1"/>
</dbReference>
<evidence type="ECO:0000313" key="2">
    <source>
        <dbReference type="Proteomes" id="UP000199361"/>
    </source>
</evidence>
<keyword evidence="2" id="KW-1185">Reference proteome</keyword>
<dbReference type="OrthoDB" id="9999316at2"/>
<evidence type="ECO:0000313" key="1">
    <source>
        <dbReference type="EMBL" id="SET50884.1"/>
    </source>
</evidence>
<reference evidence="1 2" key="1">
    <citation type="submission" date="2016-10" db="EMBL/GenBank/DDBJ databases">
        <authorList>
            <person name="de Groot N.N."/>
        </authorList>
    </citation>
    <scope>NUCLEOTIDE SEQUENCE [LARGE SCALE GENOMIC DNA]</scope>
    <source>
        <strain evidence="1 2">CGMCC 4.5598</strain>
    </source>
</reference>